<evidence type="ECO:0000256" key="1">
    <source>
        <dbReference type="ARBA" id="ARBA00007521"/>
    </source>
</evidence>
<dbReference type="GO" id="GO:0016075">
    <property type="term" value="P:rRNA catabolic process"/>
    <property type="evidence" value="ECO:0007669"/>
    <property type="project" value="TreeGrafter"/>
</dbReference>
<dbReference type="Gene3D" id="2.30.30.110">
    <property type="match status" value="1"/>
</dbReference>
<accession>A0A7I7JRF5</accession>
<dbReference type="RefSeq" id="WP_370492496.1">
    <property type="nucleotide sequence ID" value="NZ_AP022562.1"/>
</dbReference>
<dbReference type="SUPFAM" id="SSF50118">
    <property type="entry name" value="Cell growth inhibitor/plasmid maintenance toxic component"/>
    <property type="match status" value="1"/>
</dbReference>
<evidence type="ECO:0000256" key="2">
    <source>
        <dbReference type="ARBA" id="ARBA00022649"/>
    </source>
</evidence>
<dbReference type="InterPro" id="IPR011067">
    <property type="entry name" value="Plasmid_toxin/cell-grow_inhib"/>
</dbReference>
<dbReference type="EMBL" id="AP022562">
    <property type="protein sequence ID" value="BBX13612.1"/>
    <property type="molecule type" value="Genomic_DNA"/>
</dbReference>
<keyword evidence="2" id="KW-1277">Toxin-antitoxin system</keyword>
<dbReference type="Proteomes" id="UP000466997">
    <property type="component" value="Chromosome"/>
</dbReference>
<dbReference type="GO" id="GO:0006402">
    <property type="term" value="P:mRNA catabolic process"/>
    <property type="evidence" value="ECO:0007669"/>
    <property type="project" value="TreeGrafter"/>
</dbReference>
<gene>
    <name evidence="3" type="primary">mazF2</name>
    <name evidence="3" type="ORF">MNVM_26930</name>
</gene>
<sequence>MGGVGGPVINRGEVWWADVPGDKIRPVLVLTRQRFTSRLTSLLVAPVTTTVRNIPTEVALDRADGLPRQCAVNFDNVFTLGRSRFTSRIVRLADERLSEVCRAYRFAVGC</sequence>
<evidence type="ECO:0000313" key="4">
    <source>
        <dbReference type="Proteomes" id="UP000466997"/>
    </source>
</evidence>
<dbReference type="PANTHER" id="PTHR33988">
    <property type="entry name" value="ENDORIBONUCLEASE MAZF-RELATED"/>
    <property type="match status" value="1"/>
</dbReference>
<dbReference type="KEGG" id="mnm:MNVM_26930"/>
<dbReference type="PANTHER" id="PTHR33988:SF2">
    <property type="entry name" value="ENDORIBONUCLEASE MAZF"/>
    <property type="match status" value="1"/>
</dbReference>
<comment type="similarity">
    <text evidence="1">Belongs to the PemK/MazF family.</text>
</comment>
<reference evidence="3 4" key="1">
    <citation type="journal article" date="2019" name="Emerg. Microbes Infect.">
        <title>Comprehensive subspecies identification of 175 nontuberculous mycobacteria species based on 7547 genomic profiles.</title>
        <authorList>
            <person name="Matsumoto Y."/>
            <person name="Kinjo T."/>
            <person name="Motooka D."/>
            <person name="Nabeya D."/>
            <person name="Jung N."/>
            <person name="Uechi K."/>
            <person name="Horii T."/>
            <person name="Iida T."/>
            <person name="Fujita J."/>
            <person name="Nakamura S."/>
        </authorList>
    </citation>
    <scope>NUCLEOTIDE SEQUENCE [LARGE SCALE GENOMIC DNA]</scope>
    <source>
        <strain evidence="3 4">JCM 6391</strain>
    </source>
</reference>
<dbReference type="Pfam" id="PF02452">
    <property type="entry name" value="PemK_toxin"/>
    <property type="match status" value="1"/>
</dbReference>
<protein>
    <submittedName>
        <fullName evidence="3">Putative endoribonuclease MazF2</fullName>
    </submittedName>
</protein>
<dbReference type="InterPro" id="IPR003477">
    <property type="entry name" value="PemK-like"/>
</dbReference>
<dbReference type="GO" id="GO:0003677">
    <property type="term" value="F:DNA binding"/>
    <property type="evidence" value="ECO:0007669"/>
    <property type="project" value="InterPro"/>
</dbReference>
<dbReference type="GO" id="GO:0004521">
    <property type="term" value="F:RNA endonuclease activity"/>
    <property type="evidence" value="ECO:0007669"/>
    <property type="project" value="TreeGrafter"/>
</dbReference>
<name>A0A7I7JRF5_9MYCO</name>
<proteinExistence type="inferred from homology"/>
<organism evidence="3 4">
    <name type="scientific">Mycobacterium novum</name>
    <dbReference type="NCBI Taxonomy" id="2492438"/>
    <lineage>
        <taxon>Bacteria</taxon>
        <taxon>Bacillati</taxon>
        <taxon>Actinomycetota</taxon>
        <taxon>Actinomycetes</taxon>
        <taxon>Mycobacteriales</taxon>
        <taxon>Mycobacteriaceae</taxon>
        <taxon>Mycobacterium</taxon>
    </lineage>
</organism>
<keyword evidence="4" id="KW-1185">Reference proteome</keyword>
<evidence type="ECO:0000313" key="3">
    <source>
        <dbReference type="EMBL" id="BBX13612.1"/>
    </source>
</evidence>
<dbReference type="AlphaFoldDB" id="A0A7I7JRF5"/>